<dbReference type="SMART" id="SM00283">
    <property type="entry name" value="MA"/>
    <property type="match status" value="1"/>
</dbReference>
<dbReference type="SMART" id="SM00304">
    <property type="entry name" value="HAMP"/>
    <property type="match status" value="1"/>
</dbReference>
<dbReference type="GO" id="GO:0016020">
    <property type="term" value="C:membrane"/>
    <property type="evidence" value="ECO:0007669"/>
    <property type="project" value="UniProtKB-SubCell"/>
</dbReference>
<reference evidence="12" key="3">
    <citation type="journal article" date="2018" name="Nature">
        <title>A major lineage of non-tailed dsDNA viruses as unrecognized killers of marine bacteria.</title>
        <authorList>
            <person name="Kauffman K.M."/>
            <person name="Hussain F.A."/>
            <person name="Yang J."/>
            <person name="Arevalo P."/>
            <person name="Brown J.M."/>
            <person name="Chang W.K."/>
            <person name="VanInsberghe D."/>
            <person name="Elsherbini J."/>
            <person name="Sharma R.S."/>
            <person name="Cutler M.B."/>
            <person name="Kelly L."/>
            <person name="Polz M.F."/>
        </authorList>
    </citation>
    <scope>NUCLEOTIDE SEQUENCE</scope>
    <source>
        <strain evidence="12">10N.286.54.F3</strain>
    </source>
</reference>
<dbReference type="Proteomes" id="UP000235405">
    <property type="component" value="Unassembled WGS sequence"/>
</dbReference>
<comment type="similarity">
    <text evidence="6">Belongs to the methyl-accepting chemotaxis (MCP) protein family.</text>
</comment>
<evidence type="ECO:0000256" key="7">
    <source>
        <dbReference type="PROSITE-ProRule" id="PRU00284"/>
    </source>
</evidence>
<sequence>MNAASLNSVLISQLAERFNLAVTLGDEEILEMNKQTLAEIQNNFNIQTSLDPSLQSSSALLQNKTNQYFELAYRIAQGMIDEEISLSEAGRLAKQSTAILDELTLGMHEFSLARQSEFESAVQDLESNNKKANQIMSVSGAVAMLAMCIFGWFVVKGIRRDLANISDKMRDIAEGDGDLTVRLQHEKNDELKPLVESFNSFVSHLQQNVTHTIGNVTQLDTISGSLVKSSQVTSQLSTKQHLSIEEVSSSLNQLFLAAREIATNANDASTSASSASEQASLGEQQVKSTILAVQELTHDVSNASLVVKQLNDNTQSAGSILESISSIAEQTNLLALNAAIEAARAGEQGRGFAVVADEVRTLASRTQSSTQEIQSVLLQLQDQAKTASSIISDSVVKAETCVEKSIVAENSLQKITSDIIEISQRNESIAAATEEQEQTSTRIETFVEEIRKMAEGTSNSVQQVDAVAQDIQKVTRNLSTLTGHFKVS</sequence>
<dbReference type="Proteomes" id="UP001177883">
    <property type="component" value="Unassembled WGS sequence"/>
</dbReference>
<dbReference type="InterPro" id="IPR004089">
    <property type="entry name" value="MCPsignal_dom"/>
</dbReference>
<evidence type="ECO:0000313" key="12">
    <source>
        <dbReference type="EMBL" id="PMF20857.1"/>
    </source>
</evidence>
<dbReference type="RefSeq" id="WP_102482596.1">
    <property type="nucleotide sequence ID" value="NZ_CAWNVA010000069.1"/>
</dbReference>
<evidence type="ECO:0000256" key="3">
    <source>
        <dbReference type="ARBA" id="ARBA00022989"/>
    </source>
</evidence>
<dbReference type="InterPro" id="IPR003660">
    <property type="entry name" value="HAMP_dom"/>
</dbReference>
<accession>A0A2N7CDM5</accession>
<evidence type="ECO:0000256" key="4">
    <source>
        <dbReference type="ARBA" id="ARBA00023136"/>
    </source>
</evidence>
<comment type="caution">
    <text evidence="12">The sequence shown here is derived from an EMBL/GenBank/DDBJ whole genome shotgun (WGS) entry which is preliminary data.</text>
</comment>
<reference evidence="12" key="2">
    <citation type="submission" date="2016-07" db="EMBL/GenBank/DDBJ databases">
        <authorList>
            <person name="Wan K."/>
            <person name="Booth B."/>
            <person name="Spirohn K."/>
            <person name="Hao T."/>
            <person name="Hu Y."/>
            <person name="Calderwood M."/>
            <person name="Hill D."/>
            <person name="Mohr S."/>
            <person name="Vidal M."/>
            <person name="Celniker S."/>
            <person name="Perrimon N."/>
        </authorList>
    </citation>
    <scope>NUCLEOTIDE SEQUENCE</scope>
    <source>
        <strain evidence="12">10N.286.54.F3</strain>
    </source>
</reference>
<dbReference type="GO" id="GO:0007165">
    <property type="term" value="P:signal transduction"/>
    <property type="evidence" value="ECO:0007669"/>
    <property type="project" value="UniProtKB-KW"/>
</dbReference>
<keyword evidence="3 8" id="KW-1133">Transmembrane helix</keyword>
<dbReference type="FunFam" id="1.10.287.950:FF:000001">
    <property type="entry name" value="Methyl-accepting chemotaxis sensory transducer"/>
    <property type="match status" value="1"/>
</dbReference>
<evidence type="ECO:0000313" key="13">
    <source>
        <dbReference type="Proteomes" id="UP000235405"/>
    </source>
</evidence>
<evidence type="ECO:0000256" key="8">
    <source>
        <dbReference type="SAM" id="Phobius"/>
    </source>
</evidence>
<reference evidence="13" key="1">
    <citation type="submission" date="2016-07" db="EMBL/GenBank/DDBJ databases">
        <title>Nontailed viruses are major unrecognized killers of bacteria in the ocean.</title>
        <authorList>
            <person name="Kauffman K."/>
            <person name="Hussain F."/>
            <person name="Yang J."/>
            <person name="Arevalo P."/>
            <person name="Brown J."/>
            <person name="Cutler M."/>
            <person name="Kelly L."/>
            <person name="Polz M.F."/>
        </authorList>
    </citation>
    <scope>NUCLEOTIDE SEQUENCE [LARGE SCALE GENOMIC DNA]</scope>
    <source>
        <strain evidence="13">10N.286.54.F3</strain>
    </source>
</reference>
<keyword evidence="4 8" id="KW-0472">Membrane</keyword>
<evidence type="ECO:0000256" key="5">
    <source>
        <dbReference type="ARBA" id="ARBA00023224"/>
    </source>
</evidence>
<dbReference type="GO" id="GO:0006935">
    <property type="term" value="P:chemotaxis"/>
    <property type="evidence" value="ECO:0007669"/>
    <property type="project" value="UniProtKB-ARBA"/>
</dbReference>
<comment type="subcellular location">
    <subcellularLocation>
        <location evidence="1">Membrane</location>
        <topology evidence="1">Multi-pass membrane protein</topology>
    </subcellularLocation>
</comment>
<dbReference type="PROSITE" id="PS50885">
    <property type="entry name" value="HAMP"/>
    <property type="match status" value="1"/>
</dbReference>
<dbReference type="Gene3D" id="1.10.287.950">
    <property type="entry name" value="Methyl-accepting chemotaxis protein"/>
    <property type="match status" value="1"/>
</dbReference>
<name>A0A2N7CDM5_VIBSP</name>
<protein>
    <submittedName>
        <fullName evidence="11 12">Chemotaxis protein</fullName>
    </submittedName>
</protein>
<proteinExistence type="inferred from homology"/>
<keyword evidence="2 8" id="KW-0812">Transmembrane</keyword>
<dbReference type="SUPFAM" id="SSF58104">
    <property type="entry name" value="Methyl-accepting chemotaxis protein (MCP) signaling domain"/>
    <property type="match status" value="1"/>
</dbReference>
<evidence type="ECO:0000313" key="11">
    <source>
        <dbReference type="EMBL" id="MDP2488849.1"/>
    </source>
</evidence>
<dbReference type="Pfam" id="PF00015">
    <property type="entry name" value="MCPsignal"/>
    <property type="match status" value="1"/>
</dbReference>
<evidence type="ECO:0000259" key="10">
    <source>
        <dbReference type="PROSITE" id="PS50885"/>
    </source>
</evidence>
<dbReference type="CDD" id="cd06225">
    <property type="entry name" value="HAMP"/>
    <property type="match status" value="1"/>
</dbReference>
<dbReference type="Pfam" id="PF00672">
    <property type="entry name" value="HAMP"/>
    <property type="match status" value="1"/>
</dbReference>
<feature type="transmembrane region" description="Helical" evidence="8">
    <location>
        <begin position="135"/>
        <end position="155"/>
    </location>
</feature>
<evidence type="ECO:0000259" key="9">
    <source>
        <dbReference type="PROSITE" id="PS50111"/>
    </source>
</evidence>
<dbReference type="AlphaFoldDB" id="A0A2N7CDM5"/>
<keyword evidence="5 7" id="KW-0807">Transducer</keyword>
<feature type="domain" description="Methyl-accepting transducer" evidence="9">
    <location>
        <begin position="215"/>
        <end position="451"/>
    </location>
</feature>
<dbReference type="PANTHER" id="PTHR32089">
    <property type="entry name" value="METHYL-ACCEPTING CHEMOTAXIS PROTEIN MCPB"/>
    <property type="match status" value="1"/>
</dbReference>
<evidence type="ECO:0000256" key="1">
    <source>
        <dbReference type="ARBA" id="ARBA00004141"/>
    </source>
</evidence>
<feature type="domain" description="HAMP" evidence="10">
    <location>
        <begin position="156"/>
        <end position="210"/>
    </location>
</feature>
<dbReference type="EMBL" id="JAUYVK010000004">
    <property type="protein sequence ID" value="MDP2488849.1"/>
    <property type="molecule type" value="Genomic_DNA"/>
</dbReference>
<dbReference type="PROSITE" id="PS50111">
    <property type="entry name" value="CHEMOTAXIS_TRANSDUC_2"/>
    <property type="match status" value="1"/>
</dbReference>
<evidence type="ECO:0000256" key="2">
    <source>
        <dbReference type="ARBA" id="ARBA00022692"/>
    </source>
</evidence>
<reference evidence="11" key="4">
    <citation type="submission" date="2023-07" db="EMBL/GenBank/DDBJ databases">
        <title>Genome content predicts the carbon catabolic preferences of heterotrophic bacteria.</title>
        <authorList>
            <person name="Gralka M."/>
        </authorList>
    </citation>
    <scope>NUCLEOTIDE SEQUENCE</scope>
    <source>
        <strain evidence="11">6E03</strain>
    </source>
</reference>
<evidence type="ECO:0000256" key="6">
    <source>
        <dbReference type="ARBA" id="ARBA00029447"/>
    </source>
</evidence>
<gene>
    <name evidence="12" type="ORF">BCV19_10405</name>
    <name evidence="11" type="ORF">Q8W38_05870</name>
</gene>
<organism evidence="12 13">
    <name type="scientific">Vibrio splendidus</name>
    <dbReference type="NCBI Taxonomy" id="29497"/>
    <lineage>
        <taxon>Bacteria</taxon>
        <taxon>Pseudomonadati</taxon>
        <taxon>Pseudomonadota</taxon>
        <taxon>Gammaproteobacteria</taxon>
        <taxon>Vibrionales</taxon>
        <taxon>Vibrionaceae</taxon>
        <taxon>Vibrio</taxon>
    </lineage>
</organism>
<dbReference type="EMBL" id="MCSW01000175">
    <property type="protein sequence ID" value="PMF20857.1"/>
    <property type="molecule type" value="Genomic_DNA"/>
</dbReference>
<dbReference type="PANTHER" id="PTHR32089:SF119">
    <property type="entry name" value="METHYL-ACCEPTING CHEMOTAXIS PROTEIN CTPL"/>
    <property type="match status" value="1"/>
</dbReference>